<accession>A0ABW8T4B6</accession>
<protein>
    <recommendedName>
        <fullName evidence="3">Ribosome maturation factor RimP</fullName>
    </recommendedName>
</protein>
<feature type="domain" description="Ribosome maturation factor RimP C-terminal" evidence="5">
    <location>
        <begin position="88"/>
        <end position="149"/>
    </location>
</feature>
<evidence type="ECO:0000313" key="7">
    <source>
        <dbReference type="Proteomes" id="UP001623591"/>
    </source>
</evidence>
<dbReference type="SUPFAM" id="SSF75420">
    <property type="entry name" value="YhbC-like, N-terminal domain"/>
    <property type="match status" value="1"/>
</dbReference>
<comment type="function">
    <text evidence="3">Required for maturation of 30S ribosomal subunits.</text>
</comment>
<organism evidence="6 7">
    <name type="scientific">Candidatus Clostridium stratigraminis</name>
    <dbReference type="NCBI Taxonomy" id="3381661"/>
    <lineage>
        <taxon>Bacteria</taxon>
        <taxon>Bacillati</taxon>
        <taxon>Bacillota</taxon>
        <taxon>Clostridia</taxon>
        <taxon>Eubacteriales</taxon>
        <taxon>Clostridiaceae</taxon>
        <taxon>Clostridium</taxon>
    </lineage>
</organism>
<comment type="similarity">
    <text evidence="3">Belongs to the RimP family.</text>
</comment>
<dbReference type="InterPro" id="IPR028998">
    <property type="entry name" value="RimP_C"/>
</dbReference>
<dbReference type="Gene3D" id="2.30.30.180">
    <property type="entry name" value="Ribosome maturation factor RimP, C-terminal domain"/>
    <property type="match status" value="1"/>
</dbReference>
<comment type="subcellular location">
    <subcellularLocation>
        <location evidence="3">Cytoplasm</location>
    </subcellularLocation>
</comment>
<evidence type="ECO:0000256" key="2">
    <source>
        <dbReference type="ARBA" id="ARBA00022517"/>
    </source>
</evidence>
<dbReference type="SUPFAM" id="SSF74942">
    <property type="entry name" value="YhbC-like, C-terminal domain"/>
    <property type="match status" value="1"/>
</dbReference>
<sequence>MNNDALIEKLIKLITPIVMDKNLELYHIEYVKESGENYLRIYIDSPNGISLDDCEKVSRPVSDMLDTEEPINEPYYLEVSSPGIERILYTDSHLSKYIGSEVQIKLLKLLDGKKIYEGTLKDYNSQEVIITSENENFNIPKNKIKTISLKGDM</sequence>
<evidence type="ECO:0000259" key="5">
    <source>
        <dbReference type="Pfam" id="PF17384"/>
    </source>
</evidence>
<dbReference type="Pfam" id="PF02576">
    <property type="entry name" value="RimP_N"/>
    <property type="match status" value="1"/>
</dbReference>
<keyword evidence="1 3" id="KW-0963">Cytoplasm</keyword>
<name>A0ABW8T4B6_9CLOT</name>
<dbReference type="CDD" id="cd01734">
    <property type="entry name" value="YlxS_C"/>
    <property type="match status" value="1"/>
</dbReference>
<dbReference type="InterPro" id="IPR036847">
    <property type="entry name" value="RimP_C_sf"/>
</dbReference>
<dbReference type="InterPro" id="IPR003728">
    <property type="entry name" value="Ribosome_maturation_RimP"/>
</dbReference>
<evidence type="ECO:0000313" key="6">
    <source>
        <dbReference type="EMBL" id="MFL0246947.1"/>
    </source>
</evidence>
<dbReference type="Gene3D" id="3.30.300.70">
    <property type="entry name" value="RimP-like superfamily, N-terminal"/>
    <property type="match status" value="1"/>
</dbReference>
<dbReference type="InterPro" id="IPR028989">
    <property type="entry name" value="RimP_N"/>
</dbReference>
<dbReference type="PANTHER" id="PTHR33867">
    <property type="entry name" value="RIBOSOME MATURATION FACTOR RIMP"/>
    <property type="match status" value="1"/>
</dbReference>
<reference evidence="6 7" key="1">
    <citation type="submission" date="2024-11" db="EMBL/GenBank/DDBJ databases">
        <authorList>
            <person name="Heng Y.C."/>
            <person name="Lim A.C.H."/>
            <person name="Lee J.K.Y."/>
            <person name="Kittelmann S."/>
        </authorList>
    </citation>
    <scope>NUCLEOTIDE SEQUENCE [LARGE SCALE GENOMIC DNA]</scope>
    <source>
        <strain evidence="6 7">WILCCON 0185</strain>
    </source>
</reference>
<dbReference type="Pfam" id="PF17384">
    <property type="entry name" value="DUF150_C"/>
    <property type="match status" value="1"/>
</dbReference>
<keyword evidence="7" id="KW-1185">Reference proteome</keyword>
<dbReference type="InterPro" id="IPR035956">
    <property type="entry name" value="RimP_N_sf"/>
</dbReference>
<dbReference type="PANTHER" id="PTHR33867:SF1">
    <property type="entry name" value="RIBOSOME MATURATION FACTOR RIMP"/>
    <property type="match status" value="1"/>
</dbReference>
<keyword evidence="2 3" id="KW-0690">Ribosome biogenesis</keyword>
<feature type="domain" description="Ribosome maturation factor RimP N-terminal" evidence="4">
    <location>
        <begin position="13"/>
        <end position="85"/>
    </location>
</feature>
<comment type="caution">
    <text evidence="6">The sequence shown here is derived from an EMBL/GenBank/DDBJ whole genome shotgun (WGS) entry which is preliminary data.</text>
</comment>
<evidence type="ECO:0000256" key="3">
    <source>
        <dbReference type="HAMAP-Rule" id="MF_01077"/>
    </source>
</evidence>
<dbReference type="Proteomes" id="UP001623591">
    <property type="component" value="Unassembled WGS sequence"/>
</dbReference>
<dbReference type="HAMAP" id="MF_01077">
    <property type="entry name" value="RimP"/>
    <property type="match status" value="1"/>
</dbReference>
<evidence type="ECO:0000259" key="4">
    <source>
        <dbReference type="Pfam" id="PF02576"/>
    </source>
</evidence>
<dbReference type="RefSeq" id="WP_406769414.1">
    <property type="nucleotide sequence ID" value="NZ_JBJHZZ010000004.1"/>
</dbReference>
<dbReference type="EMBL" id="JBJHZZ010000004">
    <property type="protein sequence ID" value="MFL0246947.1"/>
    <property type="molecule type" value="Genomic_DNA"/>
</dbReference>
<dbReference type="NCBIfam" id="NF000934">
    <property type="entry name" value="PRK00092.3-1"/>
    <property type="match status" value="1"/>
</dbReference>
<evidence type="ECO:0000256" key="1">
    <source>
        <dbReference type="ARBA" id="ARBA00022490"/>
    </source>
</evidence>
<gene>
    <name evidence="3 6" type="primary">rimP</name>
    <name evidence="6" type="ORF">ACJDUG_08180</name>
</gene>
<proteinExistence type="inferred from homology"/>